<keyword evidence="2" id="KW-1185">Reference proteome</keyword>
<reference evidence="1 2" key="1">
    <citation type="submission" date="2020-07" db="EMBL/GenBank/DDBJ databases">
        <title>Sequencing the genomes of 1000 actinobacteria strains.</title>
        <authorList>
            <person name="Klenk H.-P."/>
        </authorList>
    </citation>
    <scope>NUCLEOTIDE SEQUENCE [LARGE SCALE GENOMIC DNA]</scope>
    <source>
        <strain evidence="1 2">DSM 22083</strain>
    </source>
</reference>
<dbReference type="AlphaFoldDB" id="A0A7Y9I2D0"/>
<evidence type="ECO:0000313" key="2">
    <source>
        <dbReference type="Proteomes" id="UP000569914"/>
    </source>
</evidence>
<accession>A0A7Y9I2D0</accession>
<comment type="caution">
    <text evidence="1">The sequence shown here is derived from an EMBL/GenBank/DDBJ whole genome shotgun (WGS) entry which is preliminary data.</text>
</comment>
<proteinExistence type="predicted"/>
<name>A0A7Y9I2D0_9ACTN</name>
<dbReference type="Proteomes" id="UP000569914">
    <property type="component" value="Unassembled WGS sequence"/>
</dbReference>
<dbReference type="RefSeq" id="WP_179747720.1">
    <property type="nucleotide sequence ID" value="NZ_JACCBU010000001.1"/>
</dbReference>
<sequence>MSAETEAEDLTKLDALELSQRLQLARIDRDGWATSVADFALDGNEDLLPFALAHYAEAKTAEAVLAAENSRRCDEYRRQGLI</sequence>
<evidence type="ECO:0000313" key="1">
    <source>
        <dbReference type="EMBL" id="NYE68847.1"/>
    </source>
</evidence>
<organism evidence="1 2">
    <name type="scientific">Microlunatus parietis</name>
    <dbReference type="NCBI Taxonomy" id="682979"/>
    <lineage>
        <taxon>Bacteria</taxon>
        <taxon>Bacillati</taxon>
        <taxon>Actinomycetota</taxon>
        <taxon>Actinomycetes</taxon>
        <taxon>Propionibacteriales</taxon>
        <taxon>Propionibacteriaceae</taxon>
        <taxon>Microlunatus</taxon>
    </lineage>
</organism>
<dbReference type="EMBL" id="JACCBU010000001">
    <property type="protein sequence ID" value="NYE68847.1"/>
    <property type="molecule type" value="Genomic_DNA"/>
</dbReference>
<gene>
    <name evidence="1" type="ORF">BKA15_000176</name>
</gene>
<protein>
    <submittedName>
        <fullName evidence="1">Uncharacterized protein</fullName>
    </submittedName>
</protein>